<organism evidence="1 2">
    <name type="scientific">Romanomermis culicivorax</name>
    <name type="common">Nematode worm</name>
    <dbReference type="NCBI Taxonomy" id="13658"/>
    <lineage>
        <taxon>Eukaryota</taxon>
        <taxon>Metazoa</taxon>
        <taxon>Ecdysozoa</taxon>
        <taxon>Nematoda</taxon>
        <taxon>Enoplea</taxon>
        <taxon>Dorylaimia</taxon>
        <taxon>Mermithida</taxon>
        <taxon>Mermithoidea</taxon>
        <taxon>Mermithidae</taxon>
        <taxon>Romanomermis</taxon>
    </lineage>
</organism>
<dbReference type="AlphaFoldDB" id="A0A915LAQ4"/>
<name>A0A915LAQ4_ROMCU</name>
<protein>
    <submittedName>
        <fullName evidence="2">Uncharacterized protein</fullName>
    </submittedName>
</protein>
<keyword evidence="1" id="KW-1185">Reference proteome</keyword>
<dbReference type="WBParaSite" id="nRc.2.0.1.t47443-RA">
    <property type="protein sequence ID" value="nRc.2.0.1.t47443-RA"/>
    <property type="gene ID" value="nRc.2.0.1.g47443"/>
</dbReference>
<proteinExistence type="predicted"/>
<evidence type="ECO:0000313" key="2">
    <source>
        <dbReference type="WBParaSite" id="nRc.2.0.1.t47443-RA"/>
    </source>
</evidence>
<dbReference type="Proteomes" id="UP000887565">
    <property type="component" value="Unplaced"/>
</dbReference>
<sequence>MTSKSEATTSQSSAISTSLINLPPIFKKYFNDQDRYIYQKKQYHQDDRFFFANDYTREHRLIGLCPENKKLKGIVADVFVLDVERFTLYFPQVNDRIAQAGKPDEQVLTYLILKAYYPILMFLAYGRYGFVDSVYDNIQILTIFYRPNLYISRRKTYTITRTSTAKVTKKAHSAS</sequence>
<evidence type="ECO:0000313" key="1">
    <source>
        <dbReference type="Proteomes" id="UP000887565"/>
    </source>
</evidence>
<reference evidence="2" key="1">
    <citation type="submission" date="2022-11" db="UniProtKB">
        <authorList>
            <consortium name="WormBaseParasite"/>
        </authorList>
    </citation>
    <scope>IDENTIFICATION</scope>
</reference>
<accession>A0A915LAQ4</accession>